<dbReference type="InterPro" id="IPR039421">
    <property type="entry name" value="Type_1_exporter"/>
</dbReference>
<dbReference type="PROSITE" id="PS50893">
    <property type="entry name" value="ABC_TRANSPORTER_2"/>
    <property type="match status" value="1"/>
</dbReference>
<dbReference type="SUPFAM" id="SSF90123">
    <property type="entry name" value="ABC transporter transmembrane region"/>
    <property type="match status" value="1"/>
</dbReference>
<evidence type="ECO:0000256" key="3">
    <source>
        <dbReference type="ARBA" id="ARBA00022692"/>
    </source>
</evidence>
<evidence type="ECO:0000256" key="5">
    <source>
        <dbReference type="ARBA" id="ARBA00022840"/>
    </source>
</evidence>
<evidence type="ECO:0000256" key="2">
    <source>
        <dbReference type="ARBA" id="ARBA00005417"/>
    </source>
</evidence>
<gene>
    <name evidence="11" type="ORF">GGQ66_004187</name>
</gene>
<dbReference type="InterPro" id="IPR011527">
    <property type="entry name" value="ABC1_TM_dom"/>
</dbReference>
<proteinExistence type="inferred from homology"/>
<dbReference type="InterPro" id="IPR003593">
    <property type="entry name" value="AAA+_ATPase"/>
</dbReference>
<dbReference type="InterPro" id="IPR027417">
    <property type="entry name" value="P-loop_NTPase"/>
</dbReference>
<protein>
    <submittedName>
        <fullName evidence="11">ATP-binding cassette subfamily C protein CydC</fullName>
    </submittedName>
</protein>
<dbReference type="Pfam" id="PF00005">
    <property type="entry name" value="ABC_tran"/>
    <property type="match status" value="1"/>
</dbReference>
<dbReference type="InterPro" id="IPR003439">
    <property type="entry name" value="ABC_transporter-like_ATP-bd"/>
</dbReference>
<evidence type="ECO:0000256" key="8">
    <source>
        <dbReference type="SAM" id="Phobius"/>
    </source>
</evidence>
<dbReference type="InterPro" id="IPR036640">
    <property type="entry name" value="ABC1_TM_sf"/>
</dbReference>
<keyword evidence="4" id="KW-0547">Nucleotide-binding</keyword>
<dbReference type="SMART" id="SM00382">
    <property type="entry name" value="AAA"/>
    <property type="match status" value="1"/>
</dbReference>
<evidence type="ECO:0000259" key="9">
    <source>
        <dbReference type="PROSITE" id="PS50893"/>
    </source>
</evidence>
<feature type="domain" description="ABC transporter" evidence="9">
    <location>
        <begin position="339"/>
        <end position="558"/>
    </location>
</feature>
<dbReference type="PROSITE" id="PS00211">
    <property type="entry name" value="ABC_TRANSPORTER_1"/>
    <property type="match status" value="1"/>
</dbReference>
<feature type="transmembrane region" description="Helical" evidence="8">
    <location>
        <begin position="42"/>
        <end position="64"/>
    </location>
</feature>
<dbReference type="EMBL" id="JACIDU010000024">
    <property type="protein sequence ID" value="MBB4105600.1"/>
    <property type="molecule type" value="Genomic_DNA"/>
</dbReference>
<evidence type="ECO:0000256" key="4">
    <source>
        <dbReference type="ARBA" id="ARBA00022741"/>
    </source>
</evidence>
<dbReference type="GO" id="GO:0005886">
    <property type="term" value="C:plasma membrane"/>
    <property type="evidence" value="ECO:0007669"/>
    <property type="project" value="UniProtKB-SubCell"/>
</dbReference>
<dbReference type="Proteomes" id="UP000584824">
    <property type="component" value="Unassembled WGS sequence"/>
</dbReference>
<evidence type="ECO:0000256" key="7">
    <source>
        <dbReference type="ARBA" id="ARBA00023136"/>
    </source>
</evidence>
<reference evidence="11 12" key="1">
    <citation type="submission" date="2020-08" db="EMBL/GenBank/DDBJ databases">
        <title>Genomic Encyclopedia of Type Strains, Phase IV (KMG-IV): sequencing the most valuable type-strain genomes for metagenomic binning, comparative biology and taxonomic classification.</title>
        <authorList>
            <person name="Goeker M."/>
        </authorList>
    </citation>
    <scope>NUCLEOTIDE SEQUENCE [LARGE SCALE GENOMIC DNA]</scope>
    <source>
        <strain evidence="11 12">DSM 26385</strain>
    </source>
</reference>
<evidence type="ECO:0000256" key="6">
    <source>
        <dbReference type="ARBA" id="ARBA00022989"/>
    </source>
</evidence>
<feature type="transmembrane region" description="Helical" evidence="8">
    <location>
        <begin position="167"/>
        <end position="186"/>
    </location>
</feature>
<dbReference type="PROSITE" id="PS50929">
    <property type="entry name" value="ABC_TM1F"/>
    <property type="match status" value="1"/>
</dbReference>
<dbReference type="GO" id="GO:0005524">
    <property type="term" value="F:ATP binding"/>
    <property type="evidence" value="ECO:0007669"/>
    <property type="project" value="UniProtKB-KW"/>
</dbReference>
<dbReference type="InterPro" id="IPR017871">
    <property type="entry name" value="ABC_transporter-like_CS"/>
</dbReference>
<accession>A0A7W6K5K1</accession>
<keyword evidence="5 11" id="KW-0067">ATP-binding</keyword>
<keyword evidence="6 8" id="KW-1133">Transmembrane helix</keyword>
<comment type="subcellular location">
    <subcellularLocation>
        <location evidence="1">Cell membrane</location>
        <topology evidence="1">Multi-pass membrane protein</topology>
    </subcellularLocation>
</comment>
<evidence type="ECO:0000313" key="11">
    <source>
        <dbReference type="EMBL" id="MBB4105600.1"/>
    </source>
</evidence>
<keyword evidence="3 8" id="KW-0812">Transmembrane</keyword>
<comment type="caution">
    <text evidence="11">The sequence shown here is derived from an EMBL/GenBank/DDBJ whole genome shotgun (WGS) entry which is preliminary data.</text>
</comment>
<dbReference type="GO" id="GO:0016887">
    <property type="term" value="F:ATP hydrolysis activity"/>
    <property type="evidence" value="ECO:0007669"/>
    <property type="project" value="InterPro"/>
</dbReference>
<sequence length="559" mass="58239">MKALLIVLKTFLAEKRLMLALGFLLAALTALAGIALLSVSGWFITATALAGLTSAAALAFDVFAPSAGIRFLALFRTAARYGERVVSHDATLSVLAGMRETLFRAFATAREARALALSPARLLFRLTLDVDALDGLYLRLLMPAGVALVSVLFTMLCLAFIDGWASIAIGLFLIGAGFTIATVAALRAQKPARFRAAALEALRGQVINLVSGATDLLMTGQIAARRQAATSAEARLAATDDRLNRIETITGFGLAALAPLAGGGLLLVLALLVERGVIGAPGAAFALLLVLAAAEPFTGLRRGALEAGRILVAARRIAPRLAATAPEIIHQSPPEGEVVRLTNVTARHAGAARAVLTDLSLTITAGEIVALTGPSGAGKSTLMALIAGEIIAESGEVAVARASLLTQRAELFADTLAGNLRLARPGATDAELWAALEAAGLAETVRALPDGLATWLGEGGAGLSGGERRRLSLARLLLTDCPLLLLDEPTEALDLETARDIMARLTLARGDRSLLIATHRTHEAAISDRMIVIESGQISGNFKRMDAGYGEVASRLRKD</sequence>
<evidence type="ECO:0000256" key="1">
    <source>
        <dbReference type="ARBA" id="ARBA00004651"/>
    </source>
</evidence>
<feature type="domain" description="ABC transmembrane type-1" evidence="10">
    <location>
        <begin position="20"/>
        <end position="300"/>
    </location>
</feature>
<name>A0A7W6K5K1_9HYPH</name>
<dbReference type="Gene3D" id="3.40.50.300">
    <property type="entry name" value="P-loop containing nucleotide triphosphate hydrolases"/>
    <property type="match status" value="1"/>
</dbReference>
<feature type="transmembrane region" description="Helical" evidence="8">
    <location>
        <begin position="252"/>
        <end position="272"/>
    </location>
</feature>
<comment type="similarity">
    <text evidence="2">Belongs to the ABC transporter superfamily.</text>
</comment>
<dbReference type="PANTHER" id="PTHR24221">
    <property type="entry name" value="ATP-BINDING CASSETTE SUB-FAMILY B"/>
    <property type="match status" value="1"/>
</dbReference>
<dbReference type="Gene3D" id="1.20.1560.10">
    <property type="entry name" value="ABC transporter type 1, transmembrane domain"/>
    <property type="match status" value="1"/>
</dbReference>
<organism evidence="11 12">
    <name type="scientific">Allorhizobium borbori</name>
    <dbReference type="NCBI Taxonomy" id="485907"/>
    <lineage>
        <taxon>Bacteria</taxon>
        <taxon>Pseudomonadati</taxon>
        <taxon>Pseudomonadota</taxon>
        <taxon>Alphaproteobacteria</taxon>
        <taxon>Hyphomicrobiales</taxon>
        <taxon>Rhizobiaceae</taxon>
        <taxon>Rhizobium/Agrobacterium group</taxon>
        <taxon>Allorhizobium</taxon>
    </lineage>
</organism>
<dbReference type="SUPFAM" id="SSF52540">
    <property type="entry name" value="P-loop containing nucleoside triphosphate hydrolases"/>
    <property type="match status" value="1"/>
</dbReference>
<dbReference type="GO" id="GO:0140359">
    <property type="term" value="F:ABC-type transporter activity"/>
    <property type="evidence" value="ECO:0007669"/>
    <property type="project" value="InterPro"/>
</dbReference>
<feature type="transmembrane region" description="Helical" evidence="8">
    <location>
        <begin position="140"/>
        <end position="161"/>
    </location>
</feature>
<feature type="transmembrane region" description="Helical" evidence="8">
    <location>
        <begin position="278"/>
        <end position="300"/>
    </location>
</feature>
<keyword evidence="12" id="KW-1185">Reference proteome</keyword>
<dbReference type="RefSeq" id="WP_183795224.1">
    <property type="nucleotide sequence ID" value="NZ_JACIDU010000024.1"/>
</dbReference>
<dbReference type="AlphaFoldDB" id="A0A7W6K5K1"/>
<evidence type="ECO:0000313" key="12">
    <source>
        <dbReference type="Proteomes" id="UP000584824"/>
    </source>
</evidence>
<keyword evidence="7 8" id="KW-0472">Membrane</keyword>
<dbReference type="PANTHER" id="PTHR24221:SF654">
    <property type="entry name" value="ATP-BINDING CASSETTE SUB-FAMILY B MEMBER 6"/>
    <property type="match status" value="1"/>
</dbReference>
<evidence type="ECO:0000259" key="10">
    <source>
        <dbReference type="PROSITE" id="PS50929"/>
    </source>
</evidence>